<gene>
    <name evidence="10" type="ORF">FSB_LOCUS16658</name>
</gene>
<reference evidence="10" key="1">
    <citation type="submission" date="2018-02" db="EMBL/GenBank/DDBJ databases">
        <authorList>
            <person name="Cohen D.B."/>
            <person name="Kent A.D."/>
        </authorList>
    </citation>
    <scope>NUCLEOTIDE SEQUENCE</scope>
</reference>
<feature type="transmembrane region" description="Helical" evidence="9">
    <location>
        <begin position="188"/>
        <end position="210"/>
    </location>
</feature>
<proteinExistence type="inferred from homology"/>
<protein>
    <recommendedName>
        <fullName evidence="11">Aluminum-activated malate transporter</fullName>
    </recommendedName>
</protein>
<feature type="transmembrane region" description="Helical" evidence="9">
    <location>
        <begin position="156"/>
        <end position="176"/>
    </location>
</feature>
<dbReference type="Pfam" id="PF11744">
    <property type="entry name" value="ALMT"/>
    <property type="match status" value="1"/>
</dbReference>
<sequence length="462" mass="50845">MASEIKNDGVFVRNWGWFKALPGKIGTKIVEKARKIKKLGQDDPRRIIHSLKVGLAITLVSLIYYFQPLYEGFGDSAMWAILTVIVVFEFSVGATLGRGLNRGLATLVAGALGFGAHHLASLSGEKGQPIVLGLFVFLLAGVVTFVRFFPRLKARYDYGLLIFMLTFCLVSMSGFREDEILNVAHTRVSTILIGSFTSVFVCICVCPVWAGDDLHNLVASNLEKLGSFLEGFGVEYLKVSGDGKESNNAFMQDCKSVLNSKQSEESLANFARWEPGHGQFRFRHPWKQYLKIGSLTRQCAYRIEPLNGYLNSEIQIPAEFLSKIQEACTNMSLESGKALKELGLAIKAMTPPSSATPHILKSKDAANNLKCLLQSGLCEEINLLEVIPAAAVASMLVDVVCCTEKIAESIYELASLAQFICVEPMVEVEKPKLLHQETIPPCCGINEPHHFITIDQPSPKLP</sequence>
<dbReference type="GO" id="GO:0016020">
    <property type="term" value="C:membrane"/>
    <property type="evidence" value="ECO:0007669"/>
    <property type="project" value="UniProtKB-SubCell"/>
</dbReference>
<evidence type="ECO:0000256" key="8">
    <source>
        <dbReference type="ARBA" id="ARBA00023303"/>
    </source>
</evidence>
<dbReference type="PANTHER" id="PTHR31086">
    <property type="entry name" value="ALUMINUM-ACTIVATED MALATE TRANSPORTER 10"/>
    <property type="match status" value="1"/>
</dbReference>
<dbReference type="EMBL" id="OIVN01001017">
    <property type="protein sequence ID" value="SPC88776.1"/>
    <property type="molecule type" value="Genomic_DNA"/>
</dbReference>
<evidence type="ECO:0008006" key="11">
    <source>
        <dbReference type="Google" id="ProtNLM"/>
    </source>
</evidence>
<evidence type="ECO:0000313" key="10">
    <source>
        <dbReference type="EMBL" id="SPC88776.1"/>
    </source>
</evidence>
<dbReference type="InterPro" id="IPR020966">
    <property type="entry name" value="ALMT"/>
</dbReference>
<accession>A0A2N9FD09</accession>
<evidence type="ECO:0000256" key="2">
    <source>
        <dbReference type="ARBA" id="ARBA00007079"/>
    </source>
</evidence>
<evidence type="ECO:0000256" key="3">
    <source>
        <dbReference type="ARBA" id="ARBA00022448"/>
    </source>
</evidence>
<keyword evidence="6" id="KW-0406">Ion transport</keyword>
<keyword evidence="8" id="KW-0407">Ion channel</keyword>
<feature type="transmembrane region" description="Helical" evidence="9">
    <location>
        <begin position="47"/>
        <end position="66"/>
    </location>
</feature>
<evidence type="ECO:0000256" key="7">
    <source>
        <dbReference type="ARBA" id="ARBA00023136"/>
    </source>
</evidence>
<organism evidence="10">
    <name type="scientific">Fagus sylvatica</name>
    <name type="common">Beechnut</name>
    <dbReference type="NCBI Taxonomy" id="28930"/>
    <lineage>
        <taxon>Eukaryota</taxon>
        <taxon>Viridiplantae</taxon>
        <taxon>Streptophyta</taxon>
        <taxon>Embryophyta</taxon>
        <taxon>Tracheophyta</taxon>
        <taxon>Spermatophyta</taxon>
        <taxon>Magnoliopsida</taxon>
        <taxon>eudicotyledons</taxon>
        <taxon>Gunneridae</taxon>
        <taxon>Pentapetalae</taxon>
        <taxon>rosids</taxon>
        <taxon>fabids</taxon>
        <taxon>Fagales</taxon>
        <taxon>Fagaceae</taxon>
        <taxon>Fagus</taxon>
    </lineage>
</organism>
<name>A0A2N9FD09_FAGSY</name>
<feature type="transmembrane region" description="Helical" evidence="9">
    <location>
        <begin position="130"/>
        <end position="149"/>
    </location>
</feature>
<evidence type="ECO:0000256" key="5">
    <source>
        <dbReference type="ARBA" id="ARBA00022989"/>
    </source>
</evidence>
<keyword evidence="7 9" id="KW-0472">Membrane</keyword>
<dbReference type="GO" id="GO:0034220">
    <property type="term" value="P:monoatomic ion transmembrane transport"/>
    <property type="evidence" value="ECO:0007669"/>
    <property type="project" value="UniProtKB-KW"/>
</dbReference>
<evidence type="ECO:0000256" key="9">
    <source>
        <dbReference type="SAM" id="Phobius"/>
    </source>
</evidence>
<dbReference type="AlphaFoldDB" id="A0A2N9FD09"/>
<keyword evidence="5 9" id="KW-1133">Transmembrane helix</keyword>
<feature type="transmembrane region" description="Helical" evidence="9">
    <location>
        <begin position="104"/>
        <end position="124"/>
    </location>
</feature>
<evidence type="ECO:0000256" key="1">
    <source>
        <dbReference type="ARBA" id="ARBA00004141"/>
    </source>
</evidence>
<keyword evidence="4 9" id="KW-0812">Transmembrane</keyword>
<evidence type="ECO:0000256" key="6">
    <source>
        <dbReference type="ARBA" id="ARBA00023065"/>
    </source>
</evidence>
<evidence type="ECO:0000256" key="4">
    <source>
        <dbReference type="ARBA" id="ARBA00022692"/>
    </source>
</evidence>
<keyword evidence="3" id="KW-0813">Transport</keyword>
<comment type="subcellular location">
    <subcellularLocation>
        <location evidence="1">Membrane</location>
        <topology evidence="1">Multi-pass membrane protein</topology>
    </subcellularLocation>
</comment>
<feature type="transmembrane region" description="Helical" evidence="9">
    <location>
        <begin position="78"/>
        <end position="97"/>
    </location>
</feature>
<dbReference type="GO" id="GO:0015743">
    <property type="term" value="P:malate transport"/>
    <property type="evidence" value="ECO:0007669"/>
    <property type="project" value="InterPro"/>
</dbReference>
<comment type="similarity">
    <text evidence="2">Belongs to the aromatic acid exporter (TC 2.A.85) family.</text>
</comment>